<protein>
    <recommendedName>
        <fullName evidence="6">Ig-like domain-containing protein</fullName>
    </recommendedName>
</protein>
<sequence length="142" mass="15891">PPNLLIPVKLNKDKMLLNVICVLCFTGLSSEQILSPYTDVEVASERDRITLSCNYSSGVTLQWYRQYPNSAPQLLVMEHMTAKTPGFLLNHDKKAKRVDLEISSAQVTDSALYYCAIEPTVTGNPETPYNNLTAHVKLLCIF</sequence>
<dbReference type="Pfam" id="PF07686">
    <property type="entry name" value="V-set"/>
    <property type="match status" value="1"/>
</dbReference>
<dbReference type="SUPFAM" id="SSF48726">
    <property type="entry name" value="Immunoglobulin"/>
    <property type="match status" value="1"/>
</dbReference>
<dbReference type="AlphaFoldDB" id="A0A8K9XUX8"/>
<keyword evidence="8" id="KW-1185">Reference proteome</keyword>
<dbReference type="Proteomes" id="UP000694395">
    <property type="component" value="Chromosome 8"/>
</dbReference>
<proteinExistence type="predicted"/>
<keyword evidence="1" id="KW-0732">Signal</keyword>
<dbReference type="GO" id="GO:0002250">
    <property type="term" value="P:adaptive immune response"/>
    <property type="evidence" value="ECO:0007669"/>
    <property type="project" value="UniProtKB-KW"/>
</dbReference>
<accession>A0A8K9XUX8</accession>
<dbReference type="InterPro" id="IPR013783">
    <property type="entry name" value="Ig-like_fold"/>
</dbReference>
<dbReference type="GO" id="GO:0042101">
    <property type="term" value="C:T cell receptor complex"/>
    <property type="evidence" value="ECO:0007669"/>
    <property type="project" value="UniProtKB-KW"/>
</dbReference>
<evidence type="ECO:0000256" key="1">
    <source>
        <dbReference type="ARBA" id="ARBA00022729"/>
    </source>
</evidence>
<dbReference type="Gene3D" id="2.60.40.10">
    <property type="entry name" value="Immunoglobulins"/>
    <property type="match status" value="1"/>
</dbReference>
<feature type="domain" description="Ig-like" evidence="6">
    <location>
        <begin position="36"/>
        <end position="133"/>
    </location>
</feature>
<dbReference type="InterPro" id="IPR036179">
    <property type="entry name" value="Ig-like_dom_sf"/>
</dbReference>
<keyword evidence="2" id="KW-1064">Adaptive immunity</keyword>
<dbReference type="PANTHER" id="PTHR19367:SF18">
    <property type="entry name" value="T CELL RECEPTOR ALPHA VARIABLE 16"/>
    <property type="match status" value="1"/>
</dbReference>
<dbReference type="PANTHER" id="PTHR19367">
    <property type="entry name" value="T-CELL RECEPTOR ALPHA CHAIN V REGION"/>
    <property type="match status" value="1"/>
</dbReference>
<evidence type="ECO:0000313" key="8">
    <source>
        <dbReference type="Proteomes" id="UP000694395"/>
    </source>
</evidence>
<keyword evidence="5" id="KW-0391">Immunity</keyword>
<keyword evidence="3" id="KW-0675">Receptor</keyword>
<dbReference type="SMART" id="SM00406">
    <property type="entry name" value="IGv"/>
    <property type="match status" value="1"/>
</dbReference>
<name>A0A8K9XUX8_ONCMY</name>
<reference evidence="7" key="3">
    <citation type="submission" date="2025-09" db="UniProtKB">
        <authorList>
            <consortium name="Ensembl"/>
        </authorList>
    </citation>
    <scope>IDENTIFICATION</scope>
</reference>
<evidence type="ECO:0000256" key="2">
    <source>
        <dbReference type="ARBA" id="ARBA00023130"/>
    </source>
</evidence>
<dbReference type="InterPro" id="IPR013106">
    <property type="entry name" value="Ig_V-set"/>
</dbReference>
<evidence type="ECO:0000256" key="3">
    <source>
        <dbReference type="ARBA" id="ARBA00023170"/>
    </source>
</evidence>
<dbReference type="InterPro" id="IPR003599">
    <property type="entry name" value="Ig_sub"/>
</dbReference>
<reference evidence="7" key="2">
    <citation type="submission" date="2025-08" db="UniProtKB">
        <authorList>
            <consortium name="Ensembl"/>
        </authorList>
    </citation>
    <scope>IDENTIFICATION</scope>
</reference>
<evidence type="ECO:0000256" key="4">
    <source>
        <dbReference type="ARBA" id="ARBA00023319"/>
    </source>
</evidence>
<dbReference type="InterPro" id="IPR051287">
    <property type="entry name" value="TCR_variable_region"/>
</dbReference>
<dbReference type="SMART" id="SM00409">
    <property type="entry name" value="IG"/>
    <property type="match status" value="1"/>
</dbReference>
<dbReference type="InterPro" id="IPR007110">
    <property type="entry name" value="Ig-like_dom"/>
</dbReference>
<evidence type="ECO:0000313" key="7">
    <source>
        <dbReference type="Ensembl" id="ENSOMYP00000139098.1"/>
    </source>
</evidence>
<dbReference type="GeneTree" id="ENSGT00990000205750"/>
<reference evidence="7" key="1">
    <citation type="submission" date="2020-07" db="EMBL/GenBank/DDBJ databases">
        <title>A long reads based de novo assembly of the rainbow trout Arlee double haploid line genome.</title>
        <authorList>
            <person name="Gao G."/>
            <person name="Palti Y."/>
        </authorList>
    </citation>
    <scope>NUCLEOTIDE SEQUENCE [LARGE SCALE GENOMIC DNA]</scope>
</reference>
<keyword evidence="5" id="KW-1279">T cell receptor</keyword>
<dbReference type="PROSITE" id="PS50835">
    <property type="entry name" value="IG_LIKE"/>
    <property type="match status" value="1"/>
</dbReference>
<evidence type="ECO:0000259" key="6">
    <source>
        <dbReference type="PROSITE" id="PS50835"/>
    </source>
</evidence>
<evidence type="ECO:0000256" key="5">
    <source>
        <dbReference type="ARBA" id="ARBA00043266"/>
    </source>
</evidence>
<keyword evidence="4" id="KW-0393">Immunoglobulin domain</keyword>
<dbReference type="Ensembl" id="ENSOMYT00000161084.1">
    <property type="protein sequence ID" value="ENSOMYP00000139098.1"/>
    <property type="gene ID" value="ENSOMYG00000069632.1"/>
</dbReference>
<organism evidence="7 8">
    <name type="scientific">Oncorhynchus mykiss</name>
    <name type="common">Rainbow trout</name>
    <name type="synonym">Salmo gairdneri</name>
    <dbReference type="NCBI Taxonomy" id="8022"/>
    <lineage>
        <taxon>Eukaryota</taxon>
        <taxon>Metazoa</taxon>
        <taxon>Chordata</taxon>
        <taxon>Craniata</taxon>
        <taxon>Vertebrata</taxon>
        <taxon>Euteleostomi</taxon>
        <taxon>Actinopterygii</taxon>
        <taxon>Neopterygii</taxon>
        <taxon>Teleostei</taxon>
        <taxon>Protacanthopterygii</taxon>
        <taxon>Salmoniformes</taxon>
        <taxon>Salmonidae</taxon>
        <taxon>Salmoninae</taxon>
        <taxon>Oncorhynchus</taxon>
    </lineage>
</organism>